<keyword evidence="3" id="KW-1185">Reference proteome</keyword>
<feature type="domain" description="NmrA-like" evidence="1">
    <location>
        <begin position="2"/>
        <end position="167"/>
    </location>
</feature>
<dbReference type="Gene3D" id="3.40.50.720">
    <property type="entry name" value="NAD(P)-binding Rossmann-like Domain"/>
    <property type="match status" value="1"/>
</dbReference>
<name>A0ABR3R5X5_9PLEO</name>
<evidence type="ECO:0000259" key="1">
    <source>
        <dbReference type="Pfam" id="PF05368"/>
    </source>
</evidence>
<dbReference type="Pfam" id="PF05368">
    <property type="entry name" value="NmrA"/>
    <property type="match status" value="1"/>
</dbReference>
<reference evidence="2 3" key="1">
    <citation type="submission" date="2024-02" db="EMBL/GenBank/DDBJ databases">
        <title>De novo assembly and annotation of 12 fungi associated with fruit tree decline syndrome in Ontario, Canada.</title>
        <authorList>
            <person name="Sulman M."/>
            <person name="Ellouze W."/>
            <person name="Ilyukhin E."/>
        </authorList>
    </citation>
    <scope>NUCLEOTIDE SEQUENCE [LARGE SCALE GENOMIC DNA]</scope>
    <source>
        <strain evidence="2 3">M42-189</strain>
    </source>
</reference>
<dbReference type="Gene3D" id="3.90.25.10">
    <property type="entry name" value="UDP-galactose 4-epimerase, domain 1"/>
    <property type="match status" value="1"/>
</dbReference>
<dbReference type="EMBL" id="JAKJXO020000010">
    <property type="protein sequence ID" value="KAL1599824.1"/>
    <property type="molecule type" value="Genomic_DNA"/>
</dbReference>
<dbReference type="InterPro" id="IPR008030">
    <property type="entry name" value="NmrA-like"/>
</dbReference>
<dbReference type="Proteomes" id="UP001521785">
    <property type="component" value="Unassembled WGS sequence"/>
</dbReference>
<dbReference type="InterPro" id="IPR051604">
    <property type="entry name" value="Ergot_Alk_Oxidoreductase"/>
</dbReference>
<dbReference type="PANTHER" id="PTHR43162:SF1">
    <property type="entry name" value="PRESTALK A DIFFERENTIATION PROTEIN A"/>
    <property type="match status" value="1"/>
</dbReference>
<gene>
    <name evidence="2" type="ORF">SLS60_007629</name>
</gene>
<sequence length="200" mass="22769">MKHFILSSVLHTQLDKMLNHSCKRGVEERLIESGLPYTILQPTTFMDNLPIGMFAKQEQPVFPAAWSTDTKFSWIATRDLAAAMHTVLVGREKHFYAQYPLVSTHVPLSFGEAMHIISSKTGREVKIEQLEFRKAVDAVLLRLYGTTDGLDQRTRDTAQRMVLYYDNRGIVGNSNVLEWLIGRGATQFVDWVDVKLGELK</sequence>
<comment type="caution">
    <text evidence="2">The sequence shown here is derived from an EMBL/GenBank/DDBJ whole genome shotgun (WGS) entry which is preliminary data.</text>
</comment>
<proteinExistence type="predicted"/>
<dbReference type="SUPFAM" id="SSF51735">
    <property type="entry name" value="NAD(P)-binding Rossmann-fold domains"/>
    <property type="match status" value="1"/>
</dbReference>
<accession>A0ABR3R5X5</accession>
<evidence type="ECO:0000313" key="3">
    <source>
        <dbReference type="Proteomes" id="UP001521785"/>
    </source>
</evidence>
<protein>
    <recommendedName>
        <fullName evidence="1">NmrA-like domain-containing protein</fullName>
    </recommendedName>
</protein>
<dbReference type="InterPro" id="IPR036291">
    <property type="entry name" value="NAD(P)-bd_dom_sf"/>
</dbReference>
<organism evidence="2 3">
    <name type="scientific">Paraconiothyrium brasiliense</name>
    <dbReference type="NCBI Taxonomy" id="300254"/>
    <lineage>
        <taxon>Eukaryota</taxon>
        <taxon>Fungi</taxon>
        <taxon>Dikarya</taxon>
        <taxon>Ascomycota</taxon>
        <taxon>Pezizomycotina</taxon>
        <taxon>Dothideomycetes</taxon>
        <taxon>Pleosporomycetidae</taxon>
        <taxon>Pleosporales</taxon>
        <taxon>Massarineae</taxon>
        <taxon>Didymosphaeriaceae</taxon>
        <taxon>Paraconiothyrium</taxon>
    </lineage>
</organism>
<dbReference type="PANTHER" id="PTHR43162">
    <property type="match status" value="1"/>
</dbReference>
<evidence type="ECO:0000313" key="2">
    <source>
        <dbReference type="EMBL" id="KAL1599824.1"/>
    </source>
</evidence>